<accession>A0A132MHZ8</accession>
<comment type="caution">
    <text evidence="1">The sequence shown here is derived from an EMBL/GenBank/DDBJ whole genome shotgun (WGS) entry which is preliminary data.</text>
</comment>
<gene>
    <name evidence="1" type="ORF">TH66_17745</name>
    <name evidence="2" type="ORF">TR74_19845</name>
</gene>
<protein>
    <submittedName>
        <fullName evidence="1">Uncharacterized protein</fullName>
    </submittedName>
</protein>
<evidence type="ECO:0000313" key="1">
    <source>
        <dbReference type="EMBL" id="KWW97480.1"/>
    </source>
</evidence>
<evidence type="ECO:0000313" key="4">
    <source>
        <dbReference type="Proteomes" id="UP000070659"/>
    </source>
</evidence>
<name>A0A132MHZ8_9ACTN</name>
<reference evidence="3" key="2">
    <citation type="submission" date="2015-02" db="EMBL/GenBank/DDBJ databases">
        <title>Physiological reanalysis, assessment of diazotrophy, and genome sequences of multiple isolates of Streptomyces thermoautotrophicus.</title>
        <authorList>
            <person name="MacKellar D.C."/>
            <person name="Lieber L."/>
            <person name="Norman J."/>
            <person name="Bolger A."/>
            <person name="Tobin C."/>
            <person name="Murray J.W."/>
            <person name="Friesen M."/>
            <person name="Prell J."/>
        </authorList>
    </citation>
    <scope>NUCLEOTIDE SEQUENCE [LARGE SCALE GENOMIC DNA]</scope>
    <source>
        <strain evidence="3">UBT1</strain>
    </source>
</reference>
<dbReference type="Proteomes" id="UP000070659">
    <property type="component" value="Unassembled WGS sequence"/>
</dbReference>
<dbReference type="EMBL" id="JYIJ01000019">
    <property type="protein sequence ID" value="KWW97480.1"/>
    <property type="molecule type" value="Genomic_DNA"/>
</dbReference>
<sequence length="223" mass="24888">MFAVLCLVHELTPEELLADLTLVGADELHLRFDAPIFSEYAGLDELAEFTDACISLVETACRKAAEYFSLNVDDPDEYARFDVAIRHPRNDSVTLRFPHAPVPDGAPADAQPLGRLAAQILKDMVSTVHSADGLLWQEVRYATGEYDREQVLGFDDILSDSPVTSDMCRAMGQLAGWRGSKCRLRFSWAMDLLPPPGGWGWMEFDSFDIGEFFHAADDLEKIE</sequence>
<dbReference type="Proteomes" id="UP000070598">
    <property type="component" value="Unassembled WGS sequence"/>
</dbReference>
<organism evidence="1 4">
    <name type="scientific">Carbonactinospora thermoautotrophica</name>
    <dbReference type="NCBI Taxonomy" id="1469144"/>
    <lineage>
        <taxon>Bacteria</taxon>
        <taxon>Bacillati</taxon>
        <taxon>Actinomycetota</taxon>
        <taxon>Actinomycetes</taxon>
        <taxon>Kitasatosporales</taxon>
        <taxon>Carbonactinosporaceae</taxon>
        <taxon>Carbonactinospora</taxon>
    </lineage>
</organism>
<dbReference type="AlphaFoldDB" id="A0A132MHZ8"/>
<evidence type="ECO:0000313" key="3">
    <source>
        <dbReference type="Proteomes" id="UP000070598"/>
    </source>
</evidence>
<evidence type="ECO:0000313" key="2">
    <source>
        <dbReference type="EMBL" id="KWX07111.1"/>
    </source>
</evidence>
<dbReference type="PATRIC" id="fig|1469144.8.peg.102"/>
<reference evidence="1 4" key="1">
    <citation type="submission" date="2015-02" db="EMBL/GenBank/DDBJ databases">
        <title>Physiological reanalysis, assessment of diazotrophy, and genome sequences of multiple isolates of Streptomyces thermoautotrophicus.</title>
        <authorList>
            <person name="MacKellar D.C."/>
            <person name="Lieber L."/>
            <person name="Norman J."/>
            <person name="Bolger A."/>
            <person name="Tobin C."/>
            <person name="Murray J.W."/>
            <person name="Prell J."/>
        </authorList>
    </citation>
    <scope>NUCLEOTIDE SEQUENCE [LARGE SCALE GENOMIC DNA]</scope>
    <source>
        <strain evidence="1 4">UBT1</strain>
    </source>
</reference>
<dbReference type="RefSeq" id="WP_067071159.1">
    <property type="nucleotide sequence ID" value="NZ_JYIJ01000019.1"/>
</dbReference>
<proteinExistence type="predicted"/>
<dbReference type="EMBL" id="JYIK01001074">
    <property type="protein sequence ID" value="KWX07111.1"/>
    <property type="molecule type" value="Genomic_DNA"/>
</dbReference>